<reference evidence="1" key="2">
    <citation type="submission" date="2019-01" db="EMBL/GenBank/DDBJ databases">
        <authorList>
            <consortium name="NCBI Pathogen Detection Project"/>
        </authorList>
    </citation>
    <scope>NUCLEOTIDE SEQUENCE</scope>
    <source>
        <strain evidence="1">P125109</strain>
    </source>
</reference>
<dbReference type="AlphaFoldDB" id="A0A725A3Q6"/>
<proteinExistence type="predicted"/>
<gene>
    <name evidence="1" type="ORF">G2854_20880</name>
</gene>
<evidence type="ECO:0000313" key="1">
    <source>
        <dbReference type="EMBL" id="HAE0639955.1"/>
    </source>
</evidence>
<sequence length="80" mass="8779">MPPLIAFLTPSVYFRPGRTSCSVHLPTELCTISVDKPLPELNCLQILALAGLAASYRQRNNSTLLCRIAISQASTDFRSE</sequence>
<reference evidence="1" key="1">
    <citation type="journal article" date="2018" name="Genome Biol.">
        <title>SKESA: strategic k-mer extension for scrupulous assemblies.</title>
        <authorList>
            <person name="Souvorov A."/>
            <person name="Agarwala R."/>
            <person name="Lipman D.J."/>
        </authorList>
    </citation>
    <scope>NUCLEOTIDE SEQUENCE</scope>
    <source>
        <strain evidence="1">P125109</strain>
    </source>
</reference>
<organism evidence="1">
    <name type="scientific">Salmonella enteritidis PT4 (strain P125109)</name>
    <dbReference type="NCBI Taxonomy" id="550537"/>
    <lineage>
        <taxon>Bacteria</taxon>
        <taxon>Pseudomonadati</taxon>
        <taxon>Pseudomonadota</taxon>
        <taxon>Gammaproteobacteria</taxon>
        <taxon>Enterobacterales</taxon>
        <taxon>Enterobacteriaceae</taxon>
        <taxon>Salmonella</taxon>
    </lineage>
</organism>
<comment type="caution">
    <text evidence="1">The sequence shown here is derived from an EMBL/GenBank/DDBJ whole genome shotgun (WGS) entry which is preliminary data.</text>
</comment>
<name>A0A725A3Q6_SALEP</name>
<dbReference type="EMBL" id="DAAQSA010000020">
    <property type="protein sequence ID" value="HAE0639955.1"/>
    <property type="molecule type" value="Genomic_DNA"/>
</dbReference>
<protein>
    <submittedName>
        <fullName evidence="1">Uncharacterized protein</fullName>
    </submittedName>
</protein>
<accession>A0A725A3Q6</accession>